<dbReference type="GO" id="GO:0006096">
    <property type="term" value="P:glycolytic process"/>
    <property type="evidence" value="ECO:0007669"/>
    <property type="project" value="UniProtKB-KW"/>
</dbReference>
<protein>
    <recommendedName>
        <fullName evidence="2">triose-phosphate isomerase</fullName>
        <ecNumber evidence="2">5.3.1.1</ecNumber>
    </recommendedName>
</protein>
<evidence type="ECO:0000313" key="7">
    <source>
        <dbReference type="EMBL" id="SVA10024.1"/>
    </source>
</evidence>
<name>A0A381T2U1_9ZZZZ</name>
<accession>A0A381T2U1</accession>
<gene>
    <name evidence="7" type="ORF">METZ01_LOCUS62878</name>
</gene>
<dbReference type="PROSITE" id="PS00171">
    <property type="entry name" value="TIM_1"/>
    <property type="match status" value="1"/>
</dbReference>
<dbReference type="GO" id="GO:0046166">
    <property type="term" value="P:glyceraldehyde-3-phosphate biosynthetic process"/>
    <property type="evidence" value="ECO:0007669"/>
    <property type="project" value="TreeGrafter"/>
</dbReference>
<dbReference type="InterPro" id="IPR000652">
    <property type="entry name" value="Triosephosphate_isomerase"/>
</dbReference>
<keyword evidence="3" id="KW-0312">Gluconeogenesis</keyword>
<sequence length="252" mass="27285">MNITPIVAGNWKMHKTPTDGKSFVAETVDLLLNIEHIAIIFAPPFTGLFDMDVKPPFHKAAQNCHWEEQGALTGEISVAMIKDCGAAYVILGHSERRHIFGETDSWINRKIHAVLDGGLQPIFCIGETLEQRKAEQTELVLRTQLEQGLAGVTSLKGVVIAYEPVWAIGTGVTAQEDQVQAAHATVRQILADQFDENDSVPVLYGGSVKPDNAEALIQVPGVNGFLIGGASLDAASFTSIVNSVEQVQMRKS</sequence>
<evidence type="ECO:0000256" key="4">
    <source>
        <dbReference type="ARBA" id="ARBA00022490"/>
    </source>
</evidence>
<dbReference type="SUPFAM" id="SSF51351">
    <property type="entry name" value="Triosephosphate isomerase (TIM)"/>
    <property type="match status" value="1"/>
</dbReference>
<evidence type="ECO:0000256" key="1">
    <source>
        <dbReference type="ARBA" id="ARBA00004680"/>
    </source>
</evidence>
<dbReference type="NCBIfam" id="TIGR00419">
    <property type="entry name" value="tim"/>
    <property type="match status" value="1"/>
</dbReference>
<reference evidence="7" key="1">
    <citation type="submission" date="2018-05" db="EMBL/GenBank/DDBJ databases">
        <authorList>
            <person name="Lanie J.A."/>
            <person name="Ng W.-L."/>
            <person name="Kazmierczak K.M."/>
            <person name="Andrzejewski T.M."/>
            <person name="Davidsen T.M."/>
            <person name="Wayne K.J."/>
            <person name="Tettelin H."/>
            <person name="Glass J.I."/>
            <person name="Rusch D."/>
            <person name="Podicherti R."/>
            <person name="Tsui H.-C.T."/>
            <person name="Winkler M.E."/>
        </authorList>
    </citation>
    <scope>NUCLEOTIDE SEQUENCE</scope>
</reference>
<evidence type="ECO:0000256" key="3">
    <source>
        <dbReference type="ARBA" id="ARBA00022432"/>
    </source>
</evidence>
<evidence type="ECO:0000256" key="2">
    <source>
        <dbReference type="ARBA" id="ARBA00011940"/>
    </source>
</evidence>
<proteinExistence type="inferred from homology"/>
<keyword evidence="5" id="KW-0324">Glycolysis</keyword>
<keyword evidence="4" id="KW-0963">Cytoplasm</keyword>
<evidence type="ECO:0000256" key="5">
    <source>
        <dbReference type="ARBA" id="ARBA00023152"/>
    </source>
</evidence>
<dbReference type="CDD" id="cd00311">
    <property type="entry name" value="TIM"/>
    <property type="match status" value="1"/>
</dbReference>
<comment type="pathway">
    <text evidence="1">Carbohydrate degradation; glycolysis; D-glyceraldehyde 3-phosphate from glycerone phosphate: step 1/1.</text>
</comment>
<dbReference type="EMBL" id="UINC01003881">
    <property type="protein sequence ID" value="SVA10024.1"/>
    <property type="molecule type" value="Genomic_DNA"/>
</dbReference>
<dbReference type="Pfam" id="PF00121">
    <property type="entry name" value="TIM"/>
    <property type="match status" value="1"/>
</dbReference>
<dbReference type="InterPro" id="IPR035990">
    <property type="entry name" value="TIM_sf"/>
</dbReference>
<dbReference type="GO" id="GO:0006094">
    <property type="term" value="P:gluconeogenesis"/>
    <property type="evidence" value="ECO:0007669"/>
    <property type="project" value="UniProtKB-KW"/>
</dbReference>
<organism evidence="7">
    <name type="scientific">marine metagenome</name>
    <dbReference type="NCBI Taxonomy" id="408172"/>
    <lineage>
        <taxon>unclassified sequences</taxon>
        <taxon>metagenomes</taxon>
        <taxon>ecological metagenomes</taxon>
    </lineage>
</organism>
<dbReference type="GO" id="GO:0019563">
    <property type="term" value="P:glycerol catabolic process"/>
    <property type="evidence" value="ECO:0007669"/>
    <property type="project" value="TreeGrafter"/>
</dbReference>
<dbReference type="Gene3D" id="3.20.20.70">
    <property type="entry name" value="Aldolase class I"/>
    <property type="match status" value="1"/>
</dbReference>
<dbReference type="FunFam" id="3.20.20.70:FF:000016">
    <property type="entry name" value="Triosephosphate isomerase"/>
    <property type="match status" value="1"/>
</dbReference>
<evidence type="ECO:0000256" key="6">
    <source>
        <dbReference type="ARBA" id="ARBA00023235"/>
    </source>
</evidence>
<dbReference type="InterPro" id="IPR020861">
    <property type="entry name" value="Triosephosphate_isomerase_AS"/>
</dbReference>
<dbReference type="InterPro" id="IPR022896">
    <property type="entry name" value="TrioseP_Isoase_bac/euk"/>
</dbReference>
<dbReference type="PANTHER" id="PTHR21139:SF42">
    <property type="entry name" value="TRIOSEPHOSPHATE ISOMERASE"/>
    <property type="match status" value="1"/>
</dbReference>
<dbReference type="PROSITE" id="PS51440">
    <property type="entry name" value="TIM_2"/>
    <property type="match status" value="1"/>
</dbReference>
<dbReference type="AlphaFoldDB" id="A0A381T2U1"/>
<dbReference type="InterPro" id="IPR013785">
    <property type="entry name" value="Aldolase_TIM"/>
</dbReference>
<dbReference type="PANTHER" id="PTHR21139">
    <property type="entry name" value="TRIOSEPHOSPHATE ISOMERASE"/>
    <property type="match status" value="1"/>
</dbReference>
<dbReference type="HAMAP" id="MF_00147_B">
    <property type="entry name" value="TIM_B"/>
    <property type="match status" value="1"/>
</dbReference>
<dbReference type="EC" id="5.3.1.1" evidence="2"/>
<dbReference type="GO" id="GO:0005829">
    <property type="term" value="C:cytosol"/>
    <property type="evidence" value="ECO:0007669"/>
    <property type="project" value="TreeGrafter"/>
</dbReference>
<keyword evidence="6" id="KW-0413">Isomerase</keyword>
<dbReference type="GO" id="GO:0004807">
    <property type="term" value="F:triose-phosphate isomerase activity"/>
    <property type="evidence" value="ECO:0007669"/>
    <property type="project" value="UniProtKB-EC"/>
</dbReference>